<dbReference type="Gene3D" id="3.40.1160.10">
    <property type="entry name" value="Acetylglutamate kinase-like"/>
    <property type="match status" value="1"/>
</dbReference>
<comment type="pathway">
    <text evidence="6 28">Amino-acid biosynthesis; L-threonine biosynthesis; L-threonine from L-aspartate: step 1/5.</text>
</comment>
<dbReference type="CDD" id="cd04243">
    <property type="entry name" value="AAK_AK-HSDH-like"/>
    <property type="match status" value="1"/>
</dbReference>
<dbReference type="PROSITE" id="PS00324">
    <property type="entry name" value="ASPARTOKINASE"/>
    <property type="match status" value="1"/>
</dbReference>
<evidence type="ECO:0000256" key="1">
    <source>
        <dbReference type="ARBA" id="ARBA00001920"/>
    </source>
</evidence>
<dbReference type="InterPro" id="IPR005106">
    <property type="entry name" value="Asp/hSer_DH_NAD-bd"/>
</dbReference>
<evidence type="ECO:0000256" key="18">
    <source>
        <dbReference type="ARBA" id="ARBA00023002"/>
    </source>
</evidence>
<evidence type="ECO:0000259" key="31">
    <source>
        <dbReference type="Pfam" id="PF03447"/>
    </source>
</evidence>
<keyword evidence="14 28" id="KW-0547">Nucleotide-binding</keyword>
<comment type="catalytic activity">
    <reaction evidence="27">
        <text>L-homoserine + NAD(+) = L-aspartate 4-semialdehyde + NADH + H(+)</text>
        <dbReference type="Rhea" id="RHEA:15757"/>
        <dbReference type="ChEBI" id="CHEBI:15378"/>
        <dbReference type="ChEBI" id="CHEBI:57476"/>
        <dbReference type="ChEBI" id="CHEBI:57540"/>
        <dbReference type="ChEBI" id="CHEBI:57945"/>
        <dbReference type="ChEBI" id="CHEBI:537519"/>
        <dbReference type="EC" id="1.1.1.3"/>
    </reaction>
    <physiologicalReaction direction="right-to-left" evidence="27">
        <dbReference type="Rhea" id="RHEA:15759"/>
    </physiologicalReaction>
</comment>
<evidence type="ECO:0000256" key="26">
    <source>
        <dbReference type="ARBA" id="ARBA00048841"/>
    </source>
</evidence>
<dbReference type="SUPFAM" id="SSF53633">
    <property type="entry name" value="Carbamate kinase-like"/>
    <property type="match status" value="1"/>
</dbReference>
<evidence type="ECO:0000256" key="9">
    <source>
        <dbReference type="ARBA" id="ARBA00011881"/>
    </source>
</evidence>
<evidence type="ECO:0000259" key="32">
    <source>
        <dbReference type="Pfam" id="PF22468"/>
    </source>
</evidence>
<dbReference type="Gene3D" id="3.40.50.720">
    <property type="entry name" value="NAD(P)-binding Rossmann-like Domain"/>
    <property type="match status" value="1"/>
</dbReference>
<dbReference type="InterPro" id="IPR018042">
    <property type="entry name" value="Aspartate_kinase_CS"/>
</dbReference>
<evidence type="ECO:0000256" key="10">
    <source>
        <dbReference type="ARBA" id="ARBA00022605"/>
    </source>
</evidence>
<keyword evidence="12" id="KW-0791">Threonine biosynthesis</keyword>
<evidence type="ECO:0000256" key="27">
    <source>
        <dbReference type="ARBA" id="ARBA00049031"/>
    </source>
</evidence>
<keyword evidence="20" id="KW-0915">Sodium</keyword>
<dbReference type="RefSeq" id="WP_309262919.1">
    <property type="nucleotide sequence ID" value="NZ_JARUHG010000004.1"/>
</dbReference>
<evidence type="ECO:0000313" key="33">
    <source>
        <dbReference type="EMBL" id="MDR0183772.1"/>
    </source>
</evidence>
<evidence type="ECO:0000256" key="11">
    <source>
        <dbReference type="ARBA" id="ARBA00022679"/>
    </source>
</evidence>
<keyword evidence="10 28" id="KW-0028">Amino-acid biosynthesis</keyword>
<dbReference type="InterPro" id="IPR045865">
    <property type="entry name" value="ACT-like_dom_sf"/>
</dbReference>
<keyword evidence="16 28" id="KW-0067">ATP-binding</keyword>
<feature type="domain" description="Homoserine dehydrogenase catalytic" evidence="30">
    <location>
        <begin position="624"/>
        <end position="820"/>
    </location>
</feature>
<evidence type="ECO:0000256" key="22">
    <source>
        <dbReference type="ARBA" id="ARBA00023167"/>
    </source>
</evidence>
<dbReference type="Pfam" id="PF03447">
    <property type="entry name" value="NAD_binding_3"/>
    <property type="match status" value="1"/>
</dbReference>
<protein>
    <recommendedName>
        <fullName evidence="28">Bifunctional aspartokinase/homoserine dehydrogenase</fullName>
    </recommendedName>
    <domain>
        <recommendedName>
            <fullName evidence="28">Aspartokinase</fullName>
            <ecNumber evidence="28">2.7.2.4</ecNumber>
        </recommendedName>
    </domain>
    <domain>
        <recommendedName>
            <fullName evidence="28">Homoserine dehydrogenase</fullName>
            <ecNumber evidence="28">1.1.1.3</ecNumber>
        </recommendedName>
    </domain>
</protein>
<evidence type="ECO:0000256" key="17">
    <source>
        <dbReference type="ARBA" id="ARBA00022857"/>
    </source>
</evidence>
<comment type="pathway">
    <text evidence="4 28">Amino-acid biosynthesis; L-threonine biosynthesis; L-threonine from L-aspartate: step 3/5.</text>
</comment>
<evidence type="ECO:0000256" key="13">
    <source>
        <dbReference type="ARBA" id="ARBA00022723"/>
    </source>
</evidence>
<evidence type="ECO:0000256" key="6">
    <source>
        <dbReference type="ARBA" id="ARBA00005139"/>
    </source>
</evidence>
<keyword evidence="23" id="KW-0511">Multifunctional enzyme</keyword>
<evidence type="ECO:0000256" key="19">
    <source>
        <dbReference type="ARBA" id="ARBA00023027"/>
    </source>
</evidence>
<evidence type="ECO:0000256" key="2">
    <source>
        <dbReference type="ARBA" id="ARBA00004766"/>
    </source>
</evidence>
<evidence type="ECO:0000256" key="15">
    <source>
        <dbReference type="ARBA" id="ARBA00022777"/>
    </source>
</evidence>
<dbReference type="PROSITE" id="PS01042">
    <property type="entry name" value="HOMOSER_DHGENASE"/>
    <property type="match status" value="1"/>
</dbReference>
<evidence type="ECO:0000256" key="12">
    <source>
        <dbReference type="ARBA" id="ARBA00022697"/>
    </source>
</evidence>
<dbReference type="Pfam" id="PF00742">
    <property type="entry name" value="Homoserine_dh"/>
    <property type="match status" value="1"/>
</dbReference>
<dbReference type="InterPro" id="IPR001341">
    <property type="entry name" value="Asp_kinase"/>
</dbReference>
<keyword evidence="15 28" id="KW-0418">Kinase</keyword>
<feature type="domain" description="Aspartate/homoserine dehydrogenase NAD-binding" evidence="31">
    <location>
        <begin position="480"/>
        <end position="616"/>
    </location>
</feature>
<evidence type="ECO:0000259" key="30">
    <source>
        <dbReference type="Pfam" id="PF00742"/>
    </source>
</evidence>
<dbReference type="Pfam" id="PF00696">
    <property type="entry name" value="AA_kinase"/>
    <property type="match status" value="1"/>
</dbReference>
<dbReference type="InterPro" id="IPR042199">
    <property type="entry name" value="AsparK_Bifunc_asparK/hSer_DH"/>
</dbReference>
<dbReference type="EC" id="1.1.1.3" evidence="28"/>
<evidence type="ECO:0000259" key="29">
    <source>
        <dbReference type="Pfam" id="PF00696"/>
    </source>
</evidence>
<sequence length="845" mass="88665">MPPADASRSATPPCHVHKFGGSSLADAALYRAAATLVGDPGHARVVVVSAMQGVTDSLIALLDAAQRKLPWLAPFDALRERHALAATALDPDGRLALAEAIEGEFDSLRRDLEAIAAGAPDAPVIAAGVPGIGEILSSRLMHAALGGDAAAWRRLDARDVLVVHAGEMGMAVDWAESRARLSQWRANHGDGDVVITGFVARDAHGHATTLGRNGSDYSAAIFANLFDADALTIWTDVDGVLSADPRLVPEAVCLPSMSYAEACELAYFGAKVLHPQTMAPVQERGIPLWIRNTKRPDVPGTLIAPDSGRDGAPVKGLSLVRDLAIVELVGNGMVGVPGAAERLFGALRGAGVSVTMISQGSSEHSICCVLRADQAERARDAAAAAFADAIADGQAQDVTLTRDIAVLAAVGDGMVGTPGVAARLLGGLAQARVNARAIAQGAGERNISVAIGDKDATRALRAAHAAFWLSPQTLSIGVIGPGQVGSALLVQMSAALPSLRQRSGIDLRLRAIANSRAMVLDERGVEPADAAARLEGGAAQALDLDRFADHVRGEHLPHALIVDCSASPQVAAQYPRWLARGIHVVTPNKQAGSGAWDHYAAIQDASRRGGGRFRYEATVGAGLPVMLTLRNLLDTGDELHGIDGMLSGTLAWLFNRFDGTVPFSQLVREAQALGYTEPDPRDDLSGLDVARKLVILAREAGRALSLEDVDVENLVPPALRAVGREEFLARLSEMDEPMLARQRDAAREGRSLRHLAQLDRDGLARVGVVALPAEHACCHTRLTDNLVQFRTRRYSENPLVVQGPGAGPDVTAAGVFGDVLAIAQSLGAPSSWPSLATEARAEVHA</sequence>
<evidence type="ECO:0000256" key="16">
    <source>
        <dbReference type="ARBA" id="ARBA00022840"/>
    </source>
</evidence>
<dbReference type="InterPro" id="IPR001048">
    <property type="entry name" value="Asp/Glu/Uridylate_kinase"/>
</dbReference>
<evidence type="ECO:0000256" key="14">
    <source>
        <dbReference type="ARBA" id="ARBA00022741"/>
    </source>
</evidence>
<dbReference type="PANTHER" id="PTHR43070:SF5">
    <property type="entry name" value="HOMOSERINE DEHYDROGENASE"/>
    <property type="match status" value="1"/>
</dbReference>
<dbReference type="EMBL" id="JARUHG010000004">
    <property type="protein sequence ID" value="MDR0183772.1"/>
    <property type="molecule type" value="Genomic_DNA"/>
</dbReference>
<feature type="domain" description="Aspartate/glutamate/uridylate kinase" evidence="29">
    <location>
        <begin position="16"/>
        <end position="292"/>
    </location>
</feature>
<dbReference type="InterPro" id="IPR049638">
    <property type="entry name" value="AK-HD"/>
</dbReference>
<dbReference type="NCBIfam" id="TIGR00657">
    <property type="entry name" value="asp_kinases"/>
    <property type="match status" value="1"/>
</dbReference>
<evidence type="ECO:0000256" key="8">
    <source>
        <dbReference type="ARBA" id="ARBA00010046"/>
    </source>
</evidence>
<dbReference type="Gene3D" id="1.20.120.1320">
    <property type="entry name" value="Aspartokinase, catalytic domain"/>
    <property type="match status" value="1"/>
</dbReference>
<dbReference type="Gene3D" id="3.30.2130.10">
    <property type="entry name" value="VC0802-like"/>
    <property type="match status" value="2"/>
</dbReference>
<dbReference type="SUPFAM" id="SSF55347">
    <property type="entry name" value="Glyceraldehyde-3-phosphate dehydrogenase-like, C-terminal domain"/>
    <property type="match status" value="1"/>
</dbReference>
<name>A0ABU1CFP5_9GAMM</name>
<keyword evidence="34" id="KW-1185">Reference proteome</keyword>
<comment type="function">
    <text evidence="24">Bifunctional aspartate kinase and homoserine dehydrogenase that catalyzes the first and the third steps toward the synthesis of lysine, methionine and threonine from aspartate.</text>
</comment>
<gene>
    <name evidence="33" type="primary">thrA</name>
    <name evidence="33" type="ORF">P8609_12460</name>
</gene>
<comment type="pathway">
    <text evidence="2 28">Amino-acid biosynthesis; L-lysine biosynthesis via DAP pathway; (S)-tetrahydrodipicolinate from L-aspartate: step 1/4.</text>
</comment>
<keyword evidence="13" id="KW-0479">Metal-binding</keyword>
<evidence type="ECO:0000256" key="4">
    <source>
        <dbReference type="ARBA" id="ARBA00005056"/>
    </source>
</evidence>
<comment type="subunit">
    <text evidence="9 28">Homotetramer.</text>
</comment>
<evidence type="ECO:0000256" key="28">
    <source>
        <dbReference type="PIRNR" id="PIRNR000727"/>
    </source>
</evidence>
<organism evidence="33 34">
    <name type="scientific">Lysobacter arvi</name>
    <dbReference type="NCBI Taxonomy" id="3038776"/>
    <lineage>
        <taxon>Bacteria</taxon>
        <taxon>Pseudomonadati</taxon>
        <taxon>Pseudomonadota</taxon>
        <taxon>Gammaproteobacteria</taxon>
        <taxon>Lysobacterales</taxon>
        <taxon>Lysobacteraceae</taxon>
        <taxon>Lysobacter</taxon>
    </lineage>
</organism>
<keyword evidence="18 28" id="KW-0560">Oxidoreductase</keyword>
<dbReference type="InterPro" id="IPR036291">
    <property type="entry name" value="NAD(P)-bd_dom_sf"/>
</dbReference>
<dbReference type="InterPro" id="IPR054352">
    <property type="entry name" value="ACT_Aspartokinase"/>
</dbReference>
<dbReference type="SUPFAM" id="SSF55021">
    <property type="entry name" value="ACT-like"/>
    <property type="match status" value="2"/>
</dbReference>
<dbReference type="NCBIfam" id="NF006959">
    <property type="entry name" value="PRK09436.1"/>
    <property type="match status" value="1"/>
</dbReference>
<dbReference type="InterPro" id="IPR011147">
    <property type="entry name" value="Bifunc_Aspkin/hSer_DH"/>
</dbReference>
<keyword evidence="11 28" id="KW-0808">Transferase</keyword>
<dbReference type="Pfam" id="PF22468">
    <property type="entry name" value="ACT_9"/>
    <property type="match status" value="2"/>
</dbReference>
<evidence type="ECO:0000256" key="23">
    <source>
        <dbReference type="ARBA" id="ARBA00023268"/>
    </source>
</evidence>
<reference evidence="33 34" key="1">
    <citation type="submission" date="2023-04" db="EMBL/GenBank/DDBJ databases">
        <title>Lysobacter sp. strain UC isolated from soil sample.</title>
        <authorList>
            <person name="Choksket S."/>
            <person name="Harshvardhan F."/>
            <person name="Rana R."/>
            <person name="Patil P.B."/>
            <person name="Korpole S."/>
        </authorList>
    </citation>
    <scope>NUCLEOTIDE SEQUENCE [LARGE SCALE GENOMIC DNA]</scope>
    <source>
        <strain evidence="33 34">UC</strain>
    </source>
</reference>
<feature type="domain" description="Aspartokinase ACT" evidence="32">
    <location>
        <begin position="326"/>
        <end position="386"/>
    </location>
</feature>
<comment type="similarity">
    <text evidence="8 28">In the N-terminal section; belongs to the aspartokinase family.</text>
</comment>
<dbReference type="PANTHER" id="PTHR43070">
    <property type="match status" value="1"/>
</dbReference>
<comment type="catalytic activity">
    <reaction evidence="26">
        <text>L-homoserine + NADP(+) = L-aspartate 4-semialdehyde + NADPH + H(+)</text>
        <dbReference type="Rhea" id="RHEA:15761"/>
        <dbReference type="ChEBI" id="CHEBI:15378"/>
        <dbReference type="ChEBI" id="CHEBI:57476"/>
        <dbReference type="ChEBI" id="CHEBI:57783"/>
        <dbReference type="ChEBI" id="CHEBI:58349"/>
        <dbReference type="ChEBI" id="CHEBI:537519"/>
        <dbReference type="EC" id="1.1.1.3"/>
    </reaction>
    <physiologicalReaction direction="right-to-left" evidence="26">
        <dbReference type="Rhea" id="RHEA:15763"/>
    </physiologicalReaction>
</comment>
<keyword evidence="21" id="KW-0457">Lysine biosynthesis</keyword>
<dbReference type="InterPro" id="IPR036393">
    <property type="entry name" value="AceGlu_kinase-like_sf"/>
</dbReference>
<evidence type="ECO:0000256" key="20">
    <source>
        <dbReference type="ARBA" id="ARBA00023053"/>
    </source>
</evidence>
<proteinExistence type="inferred from homology"/>
<comment type="similarity">
    <text evidence="7 28">In the C-terminal section; belongs to the homoserine dehydrogenase family.</text>
</comment>
<keyword evidence="17 28" id="KW-0521">NADP</keyword>
<dbReference type="EC" id="2.7.2.4" evidence="28"/>
<dbReference type="Gene3D" id="3.30.360.10">
    <property type="entry name" value="Dihydrodipicolinate Reductase, domain 2"/>
    <property type="match status" value="1"/>
</dbReference>
<evidence type="ECO:0000256" key="21">
    <source>
        <dbReference type="ARBA" id="ARBA00023154"/>
    </source>
</evidence>
<accession>A0ABU1CFP5</accession>
<comment type="cofactor">
    <cofactor evidence="1">
        <name>a metal cation</name>
        <dbReference type="ChEBI" id="CHEBI:25213"/>
    </cofactor>
</comment>
<comment type="caution">
    <text evidence="33">The sequence shown here is derived from an EMBL/GenBank/DDBJ whole genome shotgun (WGS) entry which is preliminary data.</text>
</comment>
<dbReference type="PIRSF" id="PIRSF000727">
    <property type="entry name" value="ThrA"/>
    <property type="match status" value="1"/>
</dbReference>
<dbReference type="Proteomes" id="UP001233535">
    <property type="component" value="Unassembled WGS sequence"/>
</dbReference>
<dbReference type="InterPro" id="IPR001342">
    <property type="entry name" value="HDH_cat"/>
</dbReference>
<evidence type="ECO:0000256" key="24">
    <source>
        <dbReference type="ARBA" id="ARBA00044938"/>
    </source>
</evidence>
<comment type="pathway">
    <text evidence="5 28">Amino-acid biosynthesis; L-methionine biosynthesis via de novo pathway; L-homoserine from L-aspartate: step 3/3.</text>
</comment>
<comment type="pathway">
    <text evidence="3 28">Amino-acid biosynthesis; L-methionine biosynthesis via de novo pathway; L-homoserine from L-aspartate: step 1/3.</text>
</comment>
<comment type="catalytic activity">
    <reaction evidence="25">
        <text>L-aspartate + ATP = 4-phospho-L-aspartate + ADP</text>
        <dbReference type="Rhea" id="RHEA:23776"/>
        <dbReference type="ChEBI" id="CHEBI:29991"/>
        <dbReference type="ChEBI" id="CHEBI:30616"/>
        <dbReference type="ChEBI" id="CHEBI:57535"/>
        <dbReference type="ChEBI" id="CHEBI:456216"/>
        <dbReference type="EC" id="2.7.2.4"/>
    </reaction>
    <physiologicalReaction direction="left-to-right" evidence="25">
        <dbReference type="Rhea" id="RHEA:23777"/>
    </physiologicalReaction>
</comment>
<keyword evidence="19" id="KW-0520">NAD</keyword>
<dbReference type="NCBIfam" id="NF007003">
    <property type="entry name" value="PRK09466.1"/>
    <property type="match status" value="1"/>
</dbReference>
<evidence type="ECO:0000256" key="3">
    <source>
        <dbReference type="ARBA" id="ARBA00004986"/>
    </source>
</evidence>
<keyword evidence="22" id="KW-0486">Methionine biosynthesis</keyword>
<dbReference type="GO" id="GO:0004412">
    <property type="term" value="F:homoserine dehydrogenase activity"/>
    <property type="evidence" value="ECO:0007669"/>
    <property type="project" value="UniProtKB-EC"/>
</dbReference>
<evidence type="ECO:0000256" key="5">
    <source>
        <dbReference type="ARBA" id="ARBA00005062"/>
    </source>
</evidence>
<evidence type="ECO:0000256" key="25">
    <source>
        <dbReference type="ARBA" id="ARBA00048561"/>
    </source>
</evidence>
<feature type="domain" description="Aspartokinase ACT" evidence="32">
    <location>
        <begin position="408"/>
        <end position="467"/>
    </location>
</feature>
<dbReference type="InterPro" id="IPR019811">
    <property type="entry name" value="HDH_CS"/>
</dbReference>
<evidence type="ECO:0000256" key="7">
    <source>
        <dbReference type="ARBA" id="ARBA00007952"/>
    </source>
</evidence>
<evidence type="ECO:0000313" key="34">
    <source>
        <dbReference type="Proteomes" id="UP001233535"/>
    </source>
</evidence>
<dbReference type="GO" id="GO:0004072">
    <property type="term" value="F:aspartate kinase activity"/>
    <property type="evidence" value="ECO:0007669"/>
    <property type="project" value="UniProtKB-EC"/>
</dbReference>
<dbReference type="SUPFAM" id="SSF51735">
    <property type="entry name" value="NAD(P)-binding Rossmann-fold domains"/>
    <property type="match status" value="1"/>
</dbReference>